<dbReference type="EMBL" id="CP025938">
    <property type="protein sequence ID" value="AUS05407.1"/>
    <property type="molecule type" value="Genomic_DNA"/>
</dbReference>
<reference evidence="3" key="1">
    <citation type="submission" date="2018-01" db="EMBL/GenBank/DDBJ databases">
        <title>Complete genome of Tamlana sp. UJ94.</title>
        <authorList>
            <person name="Jung J."/>
            <person name="Chung D."/>
            <person name="Bae S.S."/>
            <person name="Baek K."/>
        </authorList>
    </citation>
    <scope>NUCLEOTIDE SEQUENCE [LARGE SCALE GENOMIC DNA]</scope>
    <source>
        <strain evidence="3">UJ94</strain>
    </source>
</reference>
<proteinExistence type="predicted"/>
<dbReference type="OrthoDB" id="1160493at2"/>
<evidence type="ECO:0000313" key="3">
    <source>
        <dbReference type="Proteomes" id="UP000236592"/>
    </source>
</evidence>
<evidence type="ECO:0000256" key="1">
    <source>
        <dbReference type="SAM" id="SignalP"/>
    </source>
</evidence>
<dbReference type="KEGG" id="taj:C1A40_07930"/>
<sequence length="178" mass="20481">MLTKTLFHITKKASLLCVVFSFCFIHIQAQQTKGDFWNQVRFGGNLALSFGNEFFSGTIAPSAIYQFDERFALGLGLNATFNSQKDFYKSTILGGSLIGLYNVIPAIQLSAEFEQLHVDRNYDSRTIYRDENYWISALYLGAGYRTGNFAFGVRYDVLYDDNKSIYYSPWSPFFRVYF</sequence>
<keyword evidence="1" id="KW-0732">Signal</keyword>
<feature type="chain" id="PRO_5014329144" evidence="1">
    <location>
        <begin position="30"/>
        <end position="178"/>
    </location>
</feature>
<feature type="signal peptide" evidence="1">
    <location>
        <begin position="1"/>
        <end position="29"/>
    </location>
</feature>
<name>A0A2I7SHM5_9FLAO</name>
<organism evidence="2 3">
    <name type="scientific">Pseudotamlana carrageenivorans</name>
    <dbReference type="NCBI Taxonomy" id="2069432"/>
    <lineage>
        <taxon>Bacteria</taxon>
        <taxon>Pseudomonadati</taxon>
        <taxon>Bacteroidota</taxon>
        <taxon>Flavobacteriia</taxon>
        <taxon>Flavobacteriales</taxon>
        <taxon>Flavobacteriaceae</taxon>
        <taxon>Pseudotamlana</taxon>
    </lineage>
</organism>
<dbReference type="AlphaFoldDB" id="A0A2I7SHM5"/>
<gene>
    <name evidence="2" type="ORF">C1A40_07930</name>
</gene>
<keyword evidence="3" id="KW-1185">Reference proteome</keyword>
<evidence type="ECO:0000313" key="2">
    <source>
        <dbReference type="EMBL" id="AUS05407.1"/>
    </source>
</evidence>
<accession>A0A2I7SHM5</accession>
<protein>
    <submittedName>
        <fullName evidence="2">Alpha-ketoglutarate decarboxylase</fullName>
    </submittedName>
</protein>
<dbReference type="Proteomes" id="UP000236592">
    <property type="component" value="Chromosome"/>
</dbReference>